<feature type="compositionally biased region" description="Low complexity" evidence="1">
    <location>
        <begin position="280"/>
        <end position="291"/>
    </location>
</feature>
<feature type="region of interest" description="Disordered" evidence="1">
    <location>
        <begin position="277"/>
        <end position="351"/>
    </location>
</feature>
<gene>
    <name evidence="2" type="ORF">Rt10032_c02g1086</name>
</gene>
<feature type="region of interest" description="Disordered" evidence="1">
    <location>
        <begin position="85"/>
        <end position="130"/>
    </location>
</feature>
<feature type="compositionally biased region" description="Low complexity" evidence="1">
    <location>
        <begin position="85"/>
        <end position="96"/>
    </location>
</feature>
<dbReference type="Proteomes" id="UP000321518">
    <property type="component" value="Unassembled WGS sequence"/>
</dbReference>
<protein>
    <submittedName>
        <fullName evidence="2">Uncharacterized protein</fullName>
    </submittedName>
</protein>
<dbReference type="AlphaFoldDB" id="A0A511K9R1"/>
<dbReference type="EMBL" id="BJWK01000002">
    <property type="protein sequence ID" value="GEM07069.1"/>
    <property type="molecule type" value="Genomic_DNA"/>
</dbReference>
<feature type="compositionally biased region" description="Basic residues" evidence="1">
    <location>
        <begin position="303"/>
        <end position="327"/>
    </location>
</feature>
<reference evidence="2 3" key="1">
    <citation type="submission" date="2019-07" db="EMBL/GenBank/DDBJ databases">
        <title>Rhodotorula toruloides NBRC10032 genome sequencing.</title>
        <authorList>
            <person name="Shida Y."/>
            <person name="Takaku H."/>
            <person name="Ogasawara W."/>
            <person name="Mori K."/>
        </authorList>
    </citation>
    <scope>NUCLEOTIDE SEQUENCE [LARGE SCALE GENOMIC DNA]</scope>
    <source>
        <strain evidence="2 3">NBRC10032</strain>
    </source>
</reference>
<feature type="region of interest" description="Disordered" evidence="1">
    <location>
        <begin position="143"/>
        <end position="167"/>
    </location>
</feature>
<proteinExistence type="predicted"/>
<feature type="compositionally biased region" description="Basic and acidic residues" evidence="1">
    <location>
        <begin position="328"/>
        <end position="338"/>
    </location>
</feature>
<evidence type="ECO:0000313" key="3">
    <source>
        <dbReference type="Proteomes" id="UP000321518"/>
    </source>
</evidence>
<evidence type="ECO:0000256" key="1">
    <source>
        <dbReference type="SAM" id="MobiDB-lite"/>
    </source>
</evidence>
<accession>A0A511K9R1</accession>
<feature type="compositionally biased region" description="Acidic residues" evidence="1">
    <location>
        <begin position="112"/>
        <end position="130"/>
    </location>
</feature>
<comment type="caution">
    <text evidence="2">The sequence shown here is derived from an EMBL/GenBank/DDBJ whole genome shotgun (WGS) entry which is preliminary data.</text>
</comment>
<sequence>MSGGSGQGVTWDGERVWINMSGTFSKRRLEDGEYLPNDEVGDEGVKMVLDLQDADTTLAESVAKSQIWIFGGSEPVTAVEYEAQQAAQAEASTSSSKRTRRAAFNDAVGDYDPAEYGDASDDDDDDLKEEDFDMDDDALEDGDELALEGNGKKGGKRRASAPGGERKNIILDDDERAERSARSTTRSAISFSANKSAWQGMCSTGEVRRAEGVKTAQDVNSLYKRVVRETRCFSTLKVPRKLQAALPFASKPKMQLPQKNKTYLQKKHAVVVEPDEKEGALAPAADPGDLARQGCQTGAQRSSGRKSWPRRTRSGASARRRRSRSSSRRGDGQKERKAGGGRFANKKRKRE</sequence>
<organism evidence="2 3">
    <name type="scientific">Rhodotorula toruloides</name>
    <name type="common">Yeast</name>
    <name type="synonym">Rhodosporidium toruloides</name>
    <dbReference type="NCBI Taxonomy" id="5286"/>
    <lineage>
        <taxon>Eukaryota</taxon>
        <taxon>Fungi</taxon>
        <taxon>Dikarya</taxon>
        <taxon>Basidiomycota</taxon>
        <taxon>Pucciniomycotina</taxon>
        <taxon>Microbotryomycetes</taxon>
        <taxon>Sporidiobolales</taxon>
        <taxon>Sporidiobolaceae</taxon>
        <taxon>Rhodotorula</taxon>
    </lineage>
</organism>
<name>A0A511K9R1_RHOTO</name>
<dbReference type="OrthoDB" id="10260897at2759"/>
<evidence type="ECO:0000313" key="2">
    <source>
        <dbReference type="EMBL" id="GEM07069.1"/>
    </source>
</evidence>